<dbReference type="EMBL" id="BAAAGE010000003">
    <property type="protein sequence ID" value="GAA0725513.1"/>
    <property type="molecule type" value="Genomic_DNA"/>
</dbReference>
<evidence type="ECO:0000313" key="5">
    <source>
        <dbReference type="EMBL" id="GAA0725513.1"/>
    </source>
</evidence>
<dbReference type="SMART" id="SM00382">
    <property type="entry name" value="AAA"/>
    <property type="match status" value="1"/>
</dbReference>
<feature type="domain" description="ABC transporter" evidence="4">
    <location>
        <begin position="2"/>
        <end position="217"/>
    </location>
</feature>
<accession>A0ABP3U6J2</accession>
<name>A0ABP3U6J2_9FLAO</name>
<evidence type="ECO:0000256" key="3">
    <source>
        <dbReference type="ARBA" id="ARBA00022840"/>
    </source>
</evidence>
<protein>
    <submittedName>
        <fullName evidence="5">ATP-binding cassette domain-containing protein</fullName>
    </submittedName>
</protein>
<dbReference type="InterPro" id="IPR003439">
    <property type="entry name" value="ABC_transporter-like_ATP-bd"/>
</dbReference>
<keyword evidence="6" id="KW-1185">Reference proteome</keyword>
<dbReference type="InterPro" id="IPR051782">
    <property type="entry name" value="ABC_Transporter_VariousFunc"/>
</dbReference>
<dbReference type="PANTHER" id="PTHR42939:SF1">
    <property type="entry name" value="ABC TRANSPORTER ATP-BINDING PROTEIN ALBC-RELATED"/>
    <property type="match status" value="1"/>
</dbReference>
<sequence length="226" mass="25443">MISIKSLSKNYNDNEVLKDINLSFNPGEIHGIVGENGAGKTTLFKAIAGIESFEGVIGYSKGNLKNVMGFLQTDPYFLSKITGKEYLRLLCKARSQKEIAISEKNIFDLPLDQYAETYSTGMQKKLALTGILMQKNDVYILDEPFNGVDIHSNTIINQILLKLKELNKIIILSSHIFSTLYDTCDYLHYLKNGSILRSADKSEFQTIEKEMQGAGIQYKIDKLNLK</sequence>
<organism evidence="5 6">
    <name type="scientific">Aquimarina litoralis</name>
    <dbReference type="NCBI Taxonomy" id="584605"/>
    <lineage>
        <taxon>Bacteria</taxon>
        <taxon>Pseudomonadati</taxon>
        <taxon>Bacteroidota</taxon>
        <taxon>Flavobacteriia</taxon>
        <taxon>Flavobacteriales</taxon>
        <taxon>Flavobacteriaceae</taxon>
        <taxon>Aquimarina</taxon>
    </lineage>
</organism>
<dbReference type="PANTHER" id="PTHR42939">
    <property type="entry name" value="ABC TRANSPORTER ATP-BINDING PROTEIN ALBC-RELATED"/>
    <property type="match status" value="1"/>
</dbReference>
<dbReference type="Proteomes" id="UP001501758">
    <property type="component" value="Unassembled WGS sequence"/>
</dbReference>
<keyword evidence="3 5" id="KW-0067">ATP-binding</keyword>
<dbReference type="RefSeq" id="WP_343913210.1">
    <property type="nucleotide sequence ID" value="NZ_BAAAGE010000003.1"/>
</dbReference>
<evidence type="ECO:0000256" key="2">
    <source>
        <dbReference type="ARBA" id="ARBA00022741"/>
    </source>
</evidence>
<gene>
    <name evidence="5" type="ORF">GCM10009430_31310</name>
</gene>
<evidence type="ECO:0000256" key="1">
    <source>
        <dbReference type="ARBA" id="ARBA00022448"/>
    </source>
</evidence>
<dbReference type="InterPro" id="IPR027417">
    <property type="entry name" value="P-loop_NTPase"/>
</dbReference>
<evidence type="ECO:0000313" key="6">
    <source>
        <dbReference type="Proteomes" id="UP001501758"/>
    </source>
</evidence>
<dbReference type="Gene3D" id="3.40.50.300">
    <property type="entry name" value="P-loop containing nucleotide triphosphate hydrolases"/>
    <property type="match status" value="1"/>
</dbReference>
<evidence type="ECO:0000259" key="4">
    <source>
        <dbReference type="PROSITE" id="PS50893"/>
    </source>
</evidence>
<dbReference type="InterPro" id="IPR003593">
    <property type="entry name" value="AAA+_ATPase"/>
</dbReference>
<keyword evidence="2" id="KW-0547">Nucleotide-binding</keyword>
<keyword evidence="1" id="KW-0813">Transport</keyword>
<dbReference type="GO" id="GO:0005524">
    <property type="term" value="F:ATP binding"/>
    <property type="evidence" value="ECO:0007669"/>
    <property type="project" value="UniProtKB-KW"/>
</dbReference>
<dbReference type="SUPFAM" id="SSF52540">
    <property type="entry name" value="P-loop containing nucleoside triphosphate hydrolases"/>
    <property type="match status" value="1"/>
</dbReference>
<dbReference type="PROSITE" id="PS50893">
    <property type="entry name" value="ABC_TRANSPORTER_2"/>
    <property type="match status" value="1"/>
</dbReference>
<dbReference type="Pfam" id="PF00005">
    <property type="entry name" value="ABC_tran"/>
    <property type="match status" value="1"/>
</dbReference>
<comment type="caution">
    <text evidence="5">The sequence shown here is derived from an EMBL/GenBank/DDBJ whole genome shotgun (WGS) entry which is preliminary data.</text>
</comment>
<proteinExistence type="predicted"/>
<reference evidence="6" key="1">
    <citation type="journal article" date="2019" name="Int. J. Syst. Evol. Microbiol.">
        <title>The Global Catalogue of Microorganisms (GCM) 10K type strain sequencing project: providing services to taxonomists for standard genome sequencing and annotation.</title>
        <authorList>
            <consortium name="The Broad Institute Genomics Platform"/>
            <consortium name="The Broad Institute Genome Sequencing Center for Infectious Disease"/>
            <person name="Wu L."/>
            <person name="Ma J."/>
        </authorList>
    </citation>
    <scope>NUCLEOTIDE SEQUENCE [LARGE SCALE GENOMIC DNA]</scope>
    <source>
        <strain evidence="6">JCM 15974</strain>
    </source>
</reference>
<dbReference type="CDD" id="cd03230">
    <property type="entry name" value="ABC_DR_subfamily_A"/>
    <property type="match status" value="1"/>
</dbReference>